<comment type="caution">
    <text evidence="2">The sequence shown here is derived from an EMBL/GenBank/DDBJ whole genome shotgun (WGS) entry which is preliminary data.</text>
</comment>
<protein>
    <submittedName>
        <fullName evidence="2">Uncharacterized protein</fullName>
    </submittedName>
</protein>
<evidence type="ECO:0000256" key="1">
    <source>
        <dbReference type="SAM" id="MobiDB-lite"/>
    </source>
</evidence>
<organism evidence="2 3">
    <name type="scientific">Brassica carinata</name>
    <name type="common">Ethiopian mustard</name>
    <name type="synonym">Abyssinian cabbage</name>
    <dbReference type="NCBI Taxonomy" id="52824"/>
    <lineage>
        <taxon>Eukaryota</taxon>
        <taxon>Viridiplantae</taxon>
        <taxon>Streptophyta</taxon>
        <taxon>Embryophyta</taxon>
        <taxon>Tracheophyta</taxon>
        <taxon>Spermatophyta</taxon>
        <taxon>Magnoliopsida</taxon>
        <taxon>eudicotyledons</taxon>
        <taxon>Gunneridae</taxon>
        <taxon>Pentapetalae</taxon>
        <taxon>rosids</taxon>
        <taxon>malvids</taxon>
        <taxon>Brassicales</taxon>
        <taxon>Brassicaceae</taxon>
        <taxon>Brassiceae</taxon>
        <taxon>Brassica</taxon>
    </lineage>
</organism>
<sequence>MTKKSYKLAATTPPPTSVSADRELLPDLISQVTIQSRRTNHYLIVLRHLLRSVVVVVLQKLNLHGNRMIYLLVSSGVEPSKPRDRPPSGRAIGRERKPAVVSAPASVFPYVANSGVRRRGRPKRVDAGASSVAPPPQPNNNGSVARLGLMLRRTEPGYYPWQYGLLTWVHSSETFVGDLVDLVKYFGHIKIQVTEKEDTILVQDLITVKQCKAKEIVDVLKAQVGGIENQVAVQAIYELEELTRETTDELQHLEEVQPAGQHPEGHGQGHAQSEAEYMQEALF</sequence>
<evidence type="ECO:0000313" key="3">
    <source>
        <dbReference type="Proteomes" id="UP000886595"/>
    </source>
</evidence>
<proteinExistence type="predicted"/>
<reference evidence="2 3" key="1">
    <citation type="submission" date="2020-02" db="EMBL/GenBank/DDBJ databases">
        <authorList>
            <person name="Ma Q."/>
            <person name="Huang Y."/>
            <person name="Song X."/>
            <person name="Pei D."/>
        </authorList>
    </citation>
    <scope>NUCLEOTIDE SEQUENCE [LARGE SCALE GENOMIC DNA]</scope>
    <source>
        <strain evidence="2">Sxm20200214</strain>
        <tissue evidence="2">Leaf</tissue>
    </source>
</reference>
<feature type="compositionally biased region" description="Basic and acidic residues" evidence="1">
    <location>
        <begin position="80"/>
        <end position="98"/>
    </location>
</feature>
<gene>
    <name evidence="2" type="ORF">Bca52824_017391</name>
</gene>
<name>A0A8X7VN44_BRACI</name>
<feature type="region of interest" description="Disordered" evidence="1">
    <location>
        <begin position="77"/>
        <end position="98"/>
    </location>
</feature>
<dbReference type="AlphaFoldDB" id="A0A8X7VN44"/>
<accession>A0A8X7VN44</accession>
<dbReference type="EMBL" id="JAAMPC010000004">
    <property type="protein sequence ID" value="KAG2314269.1"/>
    <property type="molecule type" value="Genomic_DNA"/>
</dbReference>
<keyword evidence="3" id="KW-1185">Reference proteome</keyword>
<evidence type="ECO:0000313" key="2">
    <source>
        <dbReference type="EMBL" id="KAG2314269.1"/>
    </source>
</evidence>
<dbReference type="Proteomes" id="UP000886595">
    <property type="component" value="Unassembled WGS sequence"/>
</dbReference>
<feature type="region of interest" description="Disordered" evidence="1">
    <location>
        <begin position="118"/>
        <end position="143"/>
    </location>
</feature>